<evidence type="ECO:0000313" key="1">
    <source>
        <dbReference type="EMBL" id="PQA98250.1"/>
    </source>
</evidence>
<gene>
    <name evidence="1" type="ORF">B0A70_01325</name>
    <name evidence="2" type="ORF">SAMN05421796_1046</name>
</gene>
<reference evidence="1 4" key="1">
    <citation type="submission" date="2016-11" db="EMBL/GenBank/DDBJ databases">
        <title>Whole genomes of Flavobacteriaceae.</title>
        <authorList>
            <person name="Stine C."/>
            <person name="Li C."/>
            <person name="Tadesse D."/>
        </authorList>
    </citation>
    <scope>NUCLEOTIDE SEQUENCE [LARGE SCALE GENOMIC DNA]</scope>
    <source>
        <strain evidence="1 4">DSM 21068</strain>
    </source>
</reference>
<dbReference type="EMBL" id="FTOJ01000004">
    <property type="protein sequence ID" value="SIS81621.1"/>
    <property type="molecule type" value="Genomic_DNA"/>
</dbReference>
<dbReference type="EMBL" id="MUGO01000001">
    <property type="protein sequence ID" value="PQA98250.1"/>
    <property type="molecule type" value="Genomic_DNA"/>
</dbReference>
<reference evidence="2" key="3">
    <citation type="submission" date="2017-01" db="EMBL/GenBank/DDBJ databases">
        <authorList>
            <person name="Mah S.A."/>
            <person name="Swanson W.J."/>
            <person name="Moy G.W."/>
            <person name="Vacquier V.D."/>
        </authorList>
    </citation>
    <scope>NUCLEOTIDE SEQUENCE [LARGE SCALE GENOMIC DNA]</scope>
    <source>
        <strain evidence="2">DSM 21068</strain>
    </source>
</reference>
<evidence type="ECO:0000313" key="3">
    <source>
        <dbReference type="Proteomes" id="UP000186246"/>
    </source>
</evidence>
<evidence type="ECO:0000313" key="4">
    <source>
        <dbReference type="Proteomes" id="UP000238314"/>
    </source>
</evidence>
<organism evidence="2 3">
    <name type="scientific">Chryseobacterium piscicola</name>
    <dbReference type="NCBI Taxonomy" id="551459"/>
    <lineage>
        <taxon>Bacteria</taxon>
        <taxon>Pseudomonadati</taxon>
        <taxon>Bacteroidota</taxon>
        <taxon>Flavobacteriia</taxon>
        <taxon>Flavobacteriales</taxon>
        <taxon>Weeksellaceae</taxon>
        <taxon>Chryseobacterium group</taxon>
        <taxon>Chryseobacterium</taxon>
    </lineage>
</organism>
<keyword evidence="4" id="KW-1185">Reference proteome</keyword>
<dbReference type="RefSeq" id="WP_076451431.1">
    <property type="nucleotide sequence ID" value="NZ_FTOJ01000004.1"/>
</dbReference>
<proteinExistence type="predicted"/>
<dbReference type="AlphaFoldDB" id="A0A1N7M6M0"/>
<protein>
    <submittedName>
        <fullName evidence="2">Uncharacterized protein</fullName>
    </submittedName>
</protein>
<evidence type="ECO:0000313" key="2">
    <source>
        <dbReference type="EMBL" id="SIS81621.1"/>
    </source>
</evidence>
<accession>A0A1N7M6M0</accession>
<reference evidence="3" key="2">
    <citation type="submission" date="2017-01" db="EMBL/GenBank/DDBJ databases">
        <authorList>
            <person name="Varghese N."/>
            <person name="Submissions S."/>
        </authorList>
    </citation>
    <scope>NUCLEOTIDE SEQUENCE [LARGE SCALE GENOMIC DNA]</scope>
    <source>
        <strain evidence="3">DSM 21068</strain>
    </source>
</reference>
<sequence>MLFFRNFKTAHSKAQNKMRFFGVLIISFFLHIQLFGAATKINLKKESLALISTKVSIELYSYPNNVENTIVTDTIYQSAHVLAENSEKQFDENLTNIISSDDISQESPDIQEKDNKTIFISAGTTIVGLDKIYKVKIVVEKRKSQPTEFSKTSFLEQTNKTLSENKADKKLALLVQRIQEEAKNNFLVSSSGDSGITVSSGKTKTAILVSSNIVQNHALASTYDQTILKIESQLQKQKFYTSLSYLQFGKFRSSSLRGPPYVA</sequence>
<dbReference type="STRING" id="551459.SAMN05421796_1046"/>
<name>A0A1N7M6M0_9FLAO</name>
<dbReference type="Proteomes" id="UP000238314">
    <property type="component" value="Unassembled WGS sequence"/>
</dbReference>
<dbReference type="Proteomes" id="UP000186246">
    <property type="component" value="Unassembled WGS sequence"/>
</dbReference>
<dbReference type="OrthoDB" id="1275260at2"/>